<evidence type="ECO:0000256" key="2">
    <source>
        <dbReference type="ARBA" id="ARBA00022723"/>
    </source>
</evidence>
<dbReference type="Proteomes" id="UP000500953">
    <property type="component" value="Chromosome"/>
</dbReference>
<keyword evidence="4" id="KW-0862">Zinc</keyword>
<evidence type="ECO:0000256" key="3">
    <source>
        <dbReference type="ARBA" id="ARBA00022801"/>
    </source>
</evidence>
<sequence>MSIDIHTPARGSVGPGCYQRPGTVHTLTVDDVRISTVPDGYIRVPPRTWLPDAPPEYWAANPHFLDQDGALVVSICALLVEHRDSGRALLIDAGVALPSSQTPYGTMRGGALLSGLAALGRSPADIEAVVITHLHADHLGWLWLPAPDGHPFAHARVYVGEREWAARREVSHRHGIPPEILDSFAPQVVTVTHGHQIWPEVEITELPGHSIGHLGVTITLGLRTLIVLGDAMTSPCQISHPEWGTVSDHHPAQATVSRRRLIAELVRPYVLAYAGHFADAQVGEVVPAGLDGYRWRPL</sequence>
<evidence type="ECO:0000313" key="6">
    <source>
        <dbReference type="EMBL" id="QIS23625.1"/>
    </source>
</evidence>
<dbReference type="SUPFAM" id="SSF56281">
    <property type="entry name" value="Metallo-hydrolase/oxidoreductase"/>
    <property type="match status" value="1"/>
</dbReference>
<evidence type="ECO:0000256" key="4">
    <source>
        <dbReference type="ARBA" id="ARBA00022833"/>
    </source>
</evidence>
<comment type="similarity">
    <text evidence="1">Belongs to the metallo-beta-lactamase superfamily.</text>
</comment>
<dbReference type="SMART" id="SM00849">
    <property type="entry name" value="Lactamase_B"/>
    <property type="match status" value="1"/>
</dbReference>
<dbReference type="PANTHER" id="PTHR42978">
    <property type="entry name" value="QUORUM-QUENCHING LACTONASE YTNP-RELATED-RELATED"/>
    <property type="match status" value="1"/>
</dbReference>
<keyword evidence="2" id="KW-0479">Metal-binding</keyword>
<dbReference type="GO" id="GO:0046872">
    <property type="term" value="F:metal ion binding"/>
    <property type="evidence" value="ECO:0007669"/>
    <property type="project" value="UniProtKB-KW"/>
</dbReference>
<dbReference type="GO" id="GO:0016787">
    <property type="term" value="F:hydrolase activity"/>
    <property type="evidence" value="ECO:0007669"/>
    <property type="project" value="UniProtKB-KW"/>
</dbReference>
<protein>
    <submittedName>
        <fullName evidence="6">MBL fold metallo-hydrolase</fullName>
    </submittedName>
</protein>
<keyword evidence="3 6" id="KW-0378">Hydrolase</keyword>
<proteinExistence type="inferred from homology"/>
<dbReference type="RefSeq" id="WP_167490948.1">
    <property type="nucleotide sequence ID" value="NZ_CP046173.1"/>
</dbReference>
<organism evidence="6 7">
    <name type="scientific">Nocardia terpenica</name>
    <dbReference type="NCBI Taxonomy" id="455432"/>
    <lineage>
        <taxon>Bacteria</taxon>
        <taxon>Bacillati</taxon>
        <taxon>Actinomycetota</taxon>
        <taxon>Actinomycetes</taxon>
        <taxon>Mycobacteriales</taxon>
        <taxon>Nocardiaceae</taxon>
        <taxon>Nocardia</taxon>
    </lineage>
</organism>
<accession>A0A6G9ZDD2</accession>
<dbReference type="InterPro" id="IPR001279">
    <property type="entry name" value="Metallo-B-lactamas"/>
</dbReference>
<dbReference type="Gene3D" id="3.60.15.10">
    <property type="entry name" value="Ribonuclease Z/Hydroxyacylglutathione hydrolase-like"/>
    <property type="match status" value="1"/>
</dbReference>
<evidence type="ECO:0000313" key="7">
    <source>
        <dbReference type="Proteomes" id="UP000500953"/>
    </source>
</evidence>
<name>A0A6G9ZDD2_9NOCA</name>
<dbReference type="InterPro" id="IPR051013">
    <property type="entry name" value="MBL_superfamily_lactonases"/>
</dbReference>
<gene>
    <name evidence="6" type="ORF">F6W96_40520</name>
</gene>
<dbReference type="Pfam" id="PF00753">
    <property type="entry name" value="Lactamase_B"/>
    <property type="match status" value="1"/>
</dbReference>
<reference evidence="6 7" key="1">
    <citation type="journal article" date="2019" name="ACS Chem. Biol.">
        <title>Identification and Mobilization of a Cryptic Antibiotic Biosynthesis Gene Locus from a Human-Pathogenic Nocardia Isolate.</title>
        <authorList>
            <person name="Herisse M."/>
            <person name="Ishida K."/>
            <person name="Porter J.L."/>
            <person name="Howden B."/>
            <person name="Hertweck C."/>
            <person name="Stinear T.P."/>
            <person name="Pidot S.J."/>
        </authorList>
    </citation>
    <scope>NUCLEOTIDE SEQUENCE [LARGE SCALE GENOMIC DNA]</scope>
    <source>
        <strain evidence="6 7">AUSMDU00012715</strain>
    </source>
</reference>
<evidence type="ECO:0000259" key="5">
    <source>
        <dbReference type="SMART" id="SM00849"/>
    </source>
</evidence>
<dbReference type="EMBL" id="CP046173">
    <property type="protein sequence ID" value="QIS23625.1"/>
    <property type="molecule type" value="Genomic_DNA"/>
</dbReference>
<evidence type="ECO:0000256" key="1">
    <source>
        <dbReference type="ARBA" id="ARBA00007749"/>
    </source>
</evidence>
<dbReference type="InterPro" id="IPR036866">
    <property type="entry name" value="RibonucZ/Hydroxyglut_hydro"/>
</dbReference>
<feature type="domain" description="Metallo-beta-lactamase" evidence="5">
    <location>
        <begin position="74"/>
        <end position="276"/>
    </location>
</feature>
<dbReference type="AlphaFoldDB" id="A0A6G9ZDD2"/>